<protein>
    <recommendedName>
        <fullName evidence="1">Fibronectin type-III domain-containing protein</fullName>
    </recommendedName>
</protein>
<evidence type="ECO:0000313" key="2">
    <source>
        <dbReference type="EMBL" id="HGD12864.1"/>
    </source>
</evidence>
<sequence>MKKVLPILTILAWIVLGVISIGSDCGNIVGGAPTNLQVTADTDSTVKLTWNAPAEGTPDKYIVYFQETGASSFTQIANNITTTSFVHNPNGKTGVYKVAALFGSQEYTSLNTVTTVPKATSALTVAELNASGNSGYGWNRTSGEGASYSMTQAANASNVDFYITDFQTTTYSIASPDMGPTDPGNVVPAGSWRVNAIAGPLTDENAPLPAHSSTIYANYQDIIQTPFLAGIYTQDGYYALAKLDGFNSGDKTYQVSGWFQLVKGLRLMQH</sequence>
<evidence type="ECO:0000259" key="1">
    <source>
        <dbReference type="PROSITE" id="PS50853"/>
    </source>
</evidence>
<dbReference type="EMBL" id="DTMZ01000046">
    <property type="protein sequence ID" value="HGD12864.1"/>
    <property type="molecule type" value="Genomic_DNA"/>
</dbReference>
<dbReference type="InterPro" id="IPR013783">
    <property type="entry name" value="Ig-like_fold"/>
</dbReference>
<dbReference type="SUPFAM" id="SSF49265">
    <property type="entry name" value="Fibronectin type III"/>
    <property type="match status" value="1"/>
</dbReference>
<dbReference type="CDD" id="cd00063">
    <property type="entry name" value="FN3"/>
    <property type="match status" value="1"/>
</dbReference>
<dbReference type="Gene3D" id="2.60.40.10">
    <property type="entry name" value="Immunoglobulins"/>
    <property type="match status" value="1"/>
</dbReference>
<dbReference type="InterPro" id="IPR003961">
    <property type="entry name" value="FN3_dom"/>
</dbReference>
<proteinExistence type="predicted"/>
<reference evidence="2" key="1">
    <citation type="journal article" date="2020" name="mSystems">
        <title>Genome- and Community-Level Interaction Insights into Carbon Utilization and Element Cycling Functions of Hydrothermarchaeota in Hydrothermal Sediment.</title>
        <authorList>
            <person name="Zhou Z."/>
            <person name="Liu Y."/>
            <person name="Xu W."/>
            <person name="Pan J."/>
            <person name="Luo Z.H."/>
            <person name="Li M."/>
        </authorList>
    </citation>
    <scope>NUCLEOTIDE SEQUENCE [LARGE SCALE GENOMIC DNA]</scope>
    <source>
        <strain evidence="2">SpSt-914</strain>
    </source>
</reference>
<comment type="caution">
    <text evidence="2">The sequence shown here is derived from an EMBL/GenBank/DDBJ whole genome shotgun (WGS) entry which is preliminary data.</text>
</comment>
<dbReference type="Pfam" id="PF00041">
    <property type="entry name" value="fn3"/>
    <property type="match status" value="1"/>
</dbReference>
<accession>A0A7V3PSW1</accession>
<organism evidence="2">
    <name type="scientific">candidate division WOR-3 bacterium</name>
    <dbReference type="NCBI Taxonomy" id="2052148"/>
    <lineage>
        <taxon>Bacteria</taxon>
        <taxon>Bacteria division WOR-3</taxon>
    </lineage>
</organism>
<dbReference type="AlphaFoldDB" id="A0A7V3PSW1"/>
<dbReference type="PROSITE" id="PS50853">
    <property type="entry name" value="FN3"/>
    <property type="match status" value="1"/>
</dbReference>
<gene>
    <name evidence="2" type="ORF">ENX16_02105</name>
</gene>
<feature type="domain" description="Fibronectin type-III" evidence="1">
    <location>
        <begin position="32"/>
        <end position="118"/>
    </location>
</feature>
<dbReference type="InterPro" id="IPR036116">
    <property type="entry name" value="FN3_sf"/>
</dbReference>
<name>A0A7V3PSW1_UNCW3</name>